<dbReference type="AlphaFoldDB" id="A0A4Z1P390"/>
<proteinExistence type="predicted"/>
<evidence type="ECO:0000313" key="2">
    <source>
        <dbReference type="Proteomes" id="UP000298493"/>
    </source>
</evidence>
<accession>A0A4Z1P390</accession>
<keyword evidence="2" id="KW-1185">Reference proteome</keyword>
<dbReference type="EMBL" id="SNSC02000021">
    <property type="protein sequence ID" value="TID15118.1"/>
    <property type="molecule type" value="Genomic_DNA"/>
</dbReference>
<sequence>MAAIPRTAATPCPSTPPGIPVSFAAALMMDGTTIDECIAETLSAGREVSGSSGSWRASDCLLTTVEVGEARKVWCAITAESTALNAVGSLNTAEVRSLTSTSDTTDVAERSTNDGTAGRWDSTTVVVGVAEWYTWVTLATNTLVETAVDDGSGCVVSVVYLLAVVSKTLRVADLSLTGWLELNWLCWVSSTVVLAWYISGSLRSVRRLVSPQIQMLDIRDIGKCRQIEGWYTRWLCLLAEDSSEALTKGIGHTIEPVPILHLLKSLVANGAAWTAPKTTRPSGKSSRLRTATLSLVVDSVADVLGGIVRADLLLSTMSCQIWLEDTRLCASARNGTVDARDVVLCSSAGNTFCHLTRLNEQYWWWRRCRRWP</sequence>
<evidence type="ECO:0000313" key="1">
    <source>
        <dbReference type="EMBL" id="TID15118.1"/>
    </source>
</evidence>
<dbReference type="Proteomes" id="UP000298493">
    <property type="component" value="Unassembled WGS sequence"/>
</dbReference>
<comment type="caution">
    <text evidence="1">The sequence shown here is derived from an EMBL/GenBank/DDBJ whole genome shotgun (WGS) entry which is preliminary data.</text>
</comment>
<gene>
    <name evidence="1" type="ORF">E6O75_ATG08371</name>
</gene>
<reference evidence="1 2" key="1">
    <citation type="submission" date="2019-04" db="EMBL/GenBank/DDBJ databases">
        <title>High contiguity whole genome sequence and gene annotation resource for two Venturia nashicola isolates.</title>
        <authorList>
            <person name="Prokchorchik M."/>
            <person name="Won K."/>
            <person name="Lee Y."/>
            <person name="Choi E.D."/>
            <person name="Segonzac C."/>
            <person name="Sohn K.H."/>
        </authorList>
    </citation>
    <scope>NUCLEOTIDE SEQUENCE [LARGE SCALE GENOMIC DNA]</scope>
    <source>
        <strain evidence="1 2">PRI2</strain>
    </source>
</reference>
<protein>
    <submittedName>
        <fullName evidence="1">Uncharacterized protein</fullName>
    </submittedName>
</protein>
<name>A0A4Z1P390_9PEZI</name>
<organism evidence="1 2">
    <name type="scientific">Venturia nashicola</name>
    <dbReference type="NCBI Taxonomy" id="86259"/>
    <lineage>
        <taxon>Eukaryota</taxon>
        <taxon>Fungi</taxon>
        <taxon>Dikarya</taxon>
        <taxon>Ascomycota</taxon>
        <taxon>Pezizomycotina</taxon>
        <taxon>Dothideomycetes</taxon>
        <taxon>Pleosporomycetidae</taxon>
        <taxon>Venturiales</taxon>
        <taxon>Venturiaceae</taxon>
        <taxon>Venturia</taxon>
    </lineage>
</organism>